<dbReference type="SUPFAM" id="SSF53756">
    <property type="entry name" value="UDP-Glycosyltransferase/glycogen phosphorylase"/>
    <property type="match status" value="1"/>
</dbReference>
<evidence type="ECO:0000313" key="3">
    <source>
        <dbReference type="EMBL" id="CAB4859198.1"/>
    </source>
</evidence>
<gene>
    <name evidence="3" type="ORF">UFOPK3444_00080</name>
</gene>
<name>A0A6J7CQK1_9ZZZZ</name>
<dbReference type="PANTHER" id="PTHR45947:SF3">
    <property type="entry name" value="SULFOQUINOVOSYL TRANSFERASE SQD2"/>
    <property type="match status" value="1"/>
</dbReference>
<accession>A0A6J7CQK1</accession>
<dbReference type="GO" id="GO:0016757">
    <property type="term" value="F:glycosyltransferase activity"/>
    <property type="evidence" value="ECO:0007669"/>
    <property type="project" value="InterPro"/>
</dbReference>
<dbReference type="AlphaFoldDB" id="A0A6J7CQK1"/>
<dbReference type="InterPro" id="IPR028098">
    <property type="entry name" value="Glyco_trans_4-like_N"/>
</dbReference>
<dbReference type="PANTHER" id="PTHR45947">
    <property type="entry name" value="SULFOQUINOVOSYL TRANSFERASE SQD2"/>
    <property type="match status" value="1"/>
</dbReference>
<dbReference type="InterPro" id="IPR001296">
    <property type="entry name" value="Glyco_trans_1"/>
</dbReference>
<feature type="domain" description="Glycosyltransferase subfamily 4-like N-terminal" evidence="2">
    <location>
        <begin position="13"/>
        <end position="185"/>
    </location>
</feature>
<organism evidence="3">
    <name type="scientific">freshwater metagenome</name>
    <dbReference type="NCBI Taxonomy" id="449393"/>
    <lineage>
        <taxon>unclassified sequences</taxon>
        <taxon>metagenomes</taxon>
        <taxon>ecological metagenomes</taxon>
    </lineage>
</organism>
<dbReference type="Pfam" id="PF13439">
    <property type="entry name" value="Glyco_transf_4"/>
    <property type="match status" value="1"/>
</dbReference>
<proteinExistence type="predicted"/>
<evidence type="ECO:0000259" key="2">
    <source>
        <dbReference type="Pfam" id="PF13439"/>
    </source>
</evidence>
<reference evidence="3" key="1">
    <citation type="submission" date="2020-05" db="EMBL/GenBank/DDBJ databases">
        <authorList>
            <person name="Chiriac C."/>
            <person name="Salcher M."/>
            <person name="Ghai R."/>
            <person name="Kavagutti S V."/>
        </authorList>
    </citation>
    <scope>NUCLEOTIDE SEQUENCE</scope>
</reference>
<dbReference type="EMBL" id="CAFBLU010000001">
    <property type="protein sequence ID" value="CAB4859198.1"/>
    <property type="molecule type" value="Genomic_DNA"/>
</dbReference>
<feature type="domain" description="Glycosyl transferase family 1" evidence="1">
    <location>
        <begin position="195"/>
        <end position="318"/>
    </location>
</feature>
<protein>
    <submittedName>
        <fullName evidence="3">Unannotated protein</fullName>
    </submittedName>
</protein>
<dbReference type="Gene3D" id="3.40.50.2000">
    <property type="entry name" value="Glycogen Phosphorylase B"/>
    <property type="match status" value="2"/>
</dbReference>
<sequence>MALVHDFLLSLRGGERVFLALCDLFPDATVYSPVYNEDGTEGRFSARGVTTSYLQNLRPSSSNFRGLLPFYPRAVESLDMSEFDLIISSSSAWSHGVIAHEGQRHVCYSHNPFRYAWDQRLDATRGRPLPVRKALERILGRWRSWDRAVAREVDVYVANGEITRERLARSFGRSSSVLHPPVDVGRFRTGHAGERFVVLSELMPHKRIDVIVQACSQMGVPLTVMGDGPDLRRLRSLAGDTVEFTGRVADSEVAERLSGCAALIQCATEEFGIASVEAQASGRPVLALAAGGALETVMPGQSGALFASADVETMVSALGSFDPGSFDPAACRASAERFSKGAFAVGLAKAVDSLDGVPMAPRERQSVRRRGLWRPATA</sequence>
<evidence type="ECO:0000259" key="1">
    <source>
        <dbReference type="Pfam" id="PF00534"/>
    </source>
</evidence>
<dbReference type="InterPro" id="IPR050194">
    <property type="entry name" value="Glycosyltransferase_grp1"/>
</dbReference>
<dbReference type="Pfam" id="PF00534">
    <property type="entry name" value="Glycos_transf_1"/>
    <property type="match status" value="1"/>
</dbReference>